<dbReference type="AlphaFoldDB" id="A0A953J6T9"/>
<dbReference type="Gene3D" id="1.10.530.10">
    <property type="match status" value="1"/>
</dbReference>
<dbReference type="PANTHER" id="PTHR37423:SF2">
    <property type="entry name" value="MEMBRANE-BOUND LYTIC MUREIN TRANSGLYCOSYLASE C"/>
    <property type="match status" value="1"/>
</dbReference>
<dbReference type="GO" id="GO:0000270">
    <property type="term" value="P:peptidoglycan metabolic process"/>
    <property type="evidence" value="ECO:0007669"/>
    <property type="project" value="InterPro"/>
</dbReference>
<dbReference type="EMBL" id="JAIOIV010000043">
    <property type="protein sequence ID" value="MBZ0155697.1"/>
    <property type="molecule type" value="Genomic_DNA"/>
</dbReference>
<dbReference type="Pfam" id="PF01464">
    <property type="entry name" value="SLT"/>
    <property type="match status" value="1"/>
</dbReference>
<dbReference type="GO" id="GO:0008933">
    <property type="term" value="F:peptidoglycan lytic transglycosylase activity"/>
    <property type="evidence" value="ECO:0007669"/>
    <property type="project" value="InterPro"/>
</dbReference>
<sequence>MLEQSIKNSARRSCIVLSLFFLSGPLAFSSLASEPPGGEQAISSPLGAETGTASALLQGKLCLDRGEFSKAIPLLTASYEGIPVLGDYALLWRAQAYEKTGDTDSALSDLKAIREHYKESCLLKNARTKEIELLRKKESPSVAELFEGFIRDYPSSMEMKYSYAQYLKGNKETQRALELFREVYLSATPLSLSALKELSPSDITAEDLWKRGKNLNAAWHFEEAEKAFRAALKKDMGALQNDIVEGLALSLFRQKRYKESAELYGRVKNSYWRARALFRAGDMDTFQSELPELKQTDDKRVAPVLLAYGMKKRREGRSDEALQVFAFVLARYPSAKEEALWSMGWTYYLLRDYQNASGIFMQLSSLSGDSKYAYWNNKCKRAMGEAEPVKITMSGKNGQGFYAFLSLVRDSRKPSAVAPSPLRTGVLPSPAAERVEILEKLGLTNEAAAELLHAVRKNPGLQDLVSVSTYLKKLGNYRLSLNTIARVPYSEELHDLFYPLGYWQEVEEIARERELDPLLVLSVMREESRFAPDARSIAGAMGLMQLMPRTAHRFDKRIDVKNSGELYNPRTNILIGSAYLKQLLNRFGSLPLAIAAYNGGEEAVREWLSKGAYRTVDEFIEDIPFDETRTYVKKVMTSYFEYMRSRPDTDISFISSHLGEL</sequence>
<feature type="signal peptide" evidence="2">
    <location>
        <begin position="1"/>
        <end position="32"/>
    </location>
</feature>
<dbReference type="InterPro" id="IPR011990">
    <property type="entry name" value="TPR-like_helical_dom_sf"/>
</dbReference>
<feature type="chain" id="PRO_5037866520" evidence="2">
    <location>
        <begin position="33"/>
        <end position="661"/>
    </location>
</feature>
<evidence type="ECO:0000313" key="5">
    <source>
        <dbReference type="Proteomes" id="UP000705867"/>
    </source>
</evidence>
<dbReference type="PANTHER" id="PTHR37423">
    <property type="entry name" value="SOLUBLE LYTIC MUREIN TRANSGLYCOSYLASE-RELATED"/>
    <property type="match status" value="1"/>
</dbReference>
<dbReference type="InterPro" id="IPR019734">
    <property type="entry name" value="TPR_rpt"/>
</dbReference>
<dbReference type="SUPFAM" id="SSF48452">
    <property type="entry name" value="TPR-like"/>
    <property type="match status" value="1"/>
</dbReference>
<dbReference type="Proteomes" id="UP000705867">
    <property type="component" value="Unassembled WGS sequence"/>
</dbReference>
<dbReference type="SUPFAM" id="SSF53955">
    <property type="entry name" value="Lysozyme-like"/>
    <property type="match status" value="1"/>
</dbReference>
<dbReference type="CDD" id="cd13401">
    <property type="entry name" value="Slt70-like"/>
    <property type="match status" value="1"/>
</dbReference>
<evidence type="ECO:0000259" key="3">
    <source>
        <dbReference type="Pfam" id="PF01464"/>
    </source>
</evidence>
<protein>
    <submittedName>
        <fullName evidence="4">Transglycosylase SLT domain-containing protein</fullName>
    </submittedName>
</protein>
<gene>
    <name evidence="4" type="ORF">K8I29_05710</name>
</gene>
<evidence type="ECO:0000313" key="4">
    <source>
        <dbReference type="EMBL" id="MBZ0155697.1"/>
    </source>
</evidence>
<dbReference type="Gene3D" id="1.25.40.10">
    <property type="entry name" value="Tetratricopeptide repeat domain"/>
    <property type="match status" value="3"/>
</dbReference>
<organism evidence="4 5">
    <name type="scientific">Candidatus Nitrobium versatile</name>
    <dbReference type="NCBI Taxonomy" id="2884831"/>
    <lineage>
        <taxon>Bacteria</taxon>
        <taxon>Pseudomonadati</taxon>
        <taxon>Nitrospirota</taxon>
        <taxon>Nitrospiria</taxon>
        <taxon>Nitrospirales</taxon>
        <taxon>Nitrospiraceae</taxon>
        <taxon>Candidatus Nitrobium</taxon>
    </lineage>
</organism>
<dbReference type="InterPro" id="IPR000189">
    <property type="entry name" value="Transglyc_AS"/>
</dbReference>
<name>A0A953J6T9_9BACT</name>
<dbReference type="InterPro" id="IPR023346">
    <property type="entry name" value="Lysozyme-like_dom_sf"/>
</dbReference>
<keyword evidence="2" id="KW-0732">Signal</keyword>
<dbReference type="GO" id="GO:0016020">
    <property type="term" value="C:membrane"/>
    <property type="evidence" value="ECO:0007669"/>
    <property type="project" value="InterPro"/>
</dbReference>
<reference evidence="4" key="2">
    <citation type="submission" date="2021-08" db="EMBL/GenBank/DDBJ databases">
        <authorList>
            <person name="Dalcin Martins P."/>
        </authorList>
    </citation>
    <scope>NUCLEOTIDE SEQUENCE</scope>
    <source>
        <strain evidence="4">MAG_39</strain>
    </source>
</reference>
<comment type="similarity">
    <text evidence="1">Belongs to the transglycosylase Slt family.</text>
</comment>
<proteinExistence type="inferred from homology"/>
<dbReference type="PROSITE" id="PS00922">
    <property type="entry name" value="TRANSGLYCOSYLASE"/>
    <property type="match status" value="1"/>
</dbReference>
<accession>A0A953J6T9</accession>
<feature type="domain" description="Transglycosylase SLT" evidence="3">
    <location>
        <begin position="507"/>
        <end position="610"/>
    </location>
</feature>
<evidence type="ECO:0000256" key="1">
    <source>
        <dbReference type="ARBA" id="ARBA00007734"/>
    </source>
</evidence>
<comment type="caution">
    <text evidence="4">The sequence shown here is derived from an EMBL/GenBank/DDBJ whole genome shotgun (WGS) entry which is preliminary data.</text>
</comment>
<evidence type="ECO:0000256" key="2">
    <source>
        <dbReference type="SAM" id="SignalP"/>
    </source>
</evidence>
<dbReference type="Pfam" id="PF13174">
    <property type="entry name" value="TPR_6"/>
    <property type="match status" value="1"/>
</dbReference>
<dbReference type="InterPro" id="IPR008258">
    <property type="entry name" value="Transglycosylase_SLT_dom_1"/>
</dbReference>
<reference evidence="4" key="1">
    <citation type="journal article" date="2021" name="bioRxiv">
        <title>Unraveling nitrogen, sulfur and carbon metabolic pathways and microbial community transcriptional responses to substrate deprivation and toxicity stresses in a bioreactor mimicking anoxic brackish coastal sediment conditions.</title>
        <authorList>
            <person name="Martins P.D."/>
            <person name="Echeveste M.J."/>
            <person name="Arshad A."/>
            <person name="Kurth J."/>
            <person name="Ouboter H."/>
            <person name="Jetten M.S.M."/>
            <person name="Welte C.U."/>
        </authorList>
    </citation>
    <scope>NUCLEOTIDE SEQUENCE</scope>
    <source>
        <strain evidence="4">MAG_39</strain>
    </source>
</reference>
<dbReference type="Pfam" id="PF13432">
    <property type="entry name" value="TPR_16"/>
    <property type="match status" value="1"/>
</dbReference>